<feature type="transmembrane region" description="Helical" evidence="1">
    <location>
        <begin position="12"/>
        <end position="30"/>
    </location>
</feature>
<dbReference type="RefSeq" id="WP_170917300.1">
    <property type="nucleotide sequence ID" value="NZ_FUZT01000003.1"/>
</dbReference>
<gene>
    <name evidence="2" type="ORF">SAMN02194393_01263</name>
</gene>
<evidence type="ECO:0000313" key="2">
    <source>
        <dbReference type="EMBL" id="SKC53886.1"/>
    </source>
</evidence>
<dbReference type="EMBL" id="FUZT01000003">
    <property type="protein sequence ID" value="SKC53886.1"/>
    <property type="molecule type" value="Genomic_DNA"/>
</dbReference>
<accession>A0A1T5JR87</accession>
<reference evidence="2 3" key="1">
    <citation type="submission" date="2017-02" db="EMBL/GenBank/DDBJ databases">
        <authorList>
            <person name="Peterson S.W."/>
        </authorList>
    </citation>
    <scope>NUCLEOTIDE SEQUENCE [LARGE SCALE GENOMIC DNA]</scope>
    <source>
        <strain evidence="2 3">M1</strain>
    </source>
</reference>
<keyword evidence="3" id="KW-1185">Reference proteome</keyword>
<dbReference type="AlphaFoldDB" id="A0A1T5JR87"/>
<organism evidence="2 3">
    <name type="scientific">Maledivibacter halophilus</name>
    <dbReference type="NCBI Taxonomy" id="36842"/>
    <lineage>
        <taxon>Bacteria</taxon>
        <taxon>Bacillati</taxon>
        <taxon>Bacillota</taxon>
        <taxon>Clostridia</taxon>
        <taxon>Peptostreptococcales</taxon>
        <taxon>Caminicellaceae</taxon>
        <taxon>Maledivibacter</taxon>
    </lineage>
</organism>
<proteinExistence type="predicted"/>
<evidence type="ECO:0000256" key="1">
    <source>
        <dbReference type="SAM" id="Phobius"/>
    </source>
</evidence>
<dbReference type="STRING" id="36842.SAMN02194393_01263"/>
<name>A0A1T5JR87_9FIRM</name>
<keyword evidence="1" id="KW-1133">Transmembrane helix</keyword>
<keyword evidence="1" id="KW-0812">Transmembrane</keyword>
<sequence>MLDYIPKNLKLYWLFFIILCMLPMAFALIGEKRAKERKRQIEIKEK</sequence>
<dbReference type="Proteomes" id="UP000190285">
    <property type="component" value="Unassembled WGS sequence"/>
</dbReference>
<evidence type="ECO:0000313" key="3">
    <source>
        <dbReference type="Proteomes" id="UP000190285"/>
    </source>
</evidence>
<keyword evidence="1" id="KW-0472">Membrane</keyword>
<protein>
    <submittedName>
        <fullName evidence="2">Uncharacterized protein</fullName>
    </submittedName>
</protein>